<accession>A0A401YZD7</accession>
<dbReference type="Gene3D" id="1.50.10.10">
    <property type="match status" value="1"/>
</dbReference>
<organism evidence="2 3">
    <name type="scientific">Embleya hyalina</name>
    <dbReference type="NCBI Taxonomy" id="516124"/>
    <lineage>
        <taxon>Bacteria</taxon>
        <taxon>Bacillati</taxon>
        <taxon>Actinomycetota</taxon>
        <taxon>Actinomycetes</taxon>
        <taxon>Kitasatosporales</taxon>
        <taxon>Streptomycetaceae</taxon>
        <taxon>Embleya</taxon>
    </lineage>
</organism>
<comment type="caution">
    <text evidence="2">The sequence shown here is derived from an EMBL/GenBank/DDBJ whole genome shotgun (WGS) entry which is preliminary data.</text>
</comment>
<evidence type="ECO:0000313" key="3">
    <source>
        <dbReference type="Proteomes" id="UP000286931"/>
    </source>
</evidence>
<reference evidence="2 3" key="1">
    <citation type="submission" date="2018-12" db="EMBL/GenBank/DDBJ databases">
        <title>Draft genome sequence of Embleya hyalina NBRC 13850T.</title>
        <authorList>
            <person name="Komaki H."/>
            <person name="Hosoyama A."/>
            <person name="Kimura A."/>
            <person name="Ichikawa N."/>
            <person name="Tamura T."/>
        </authorList>
    </citation>
    <scope>NUCLEOTIDE SEQUENCE [LARGE SCALE GENOMIC DNA]</scope>
    <source>
        <strain evidence="2 3">NBRC 13850</strain>
    </source>
</reference>
<dbReference type="InterPro" id="IPR012341">
    <property type="entry name" value="6hp_glycosidase-like_sf"/>
</dbReference>
<dbReference type="InterPro" id="IPR032856">
    <property type="entry name" value="GDE_N_bis"/>
</dbReference>
<evidence type="ECO:0000259" key="1">
    <source>
        <dbReference type="Pfam" id="PF14742"/>
    </source>
</evidence>
<sequence length="678" mass="71547">MRPDASPPSGWTDVTTAPRGTWEKGEAGAVTVSTIPHPVAHDALVCVDAPGMVISGRDGQLRGQGVEGMYHDGRRTLSRNVLTLGGIEPEPLSGHVVAAGTVRYLAMRRFAADTTPDPALVVERTRFADGRERIVVRNTGRRPLSFPVEVVLGADLIPLDALRAGFRPAELPARVAAAGLGWSAPDGMSVRAVSEPAPDTALAATATLRWDVALEPARSWAVELRVLAEPVPGRSGPRAVSGRPPWSEPRVRCDDVRVAAWVDQGLRDLRALLVVPDPDLPTAVLPAVGAPWQLAPAGRDALWTARMSLPLGTRFASGVLRLLASRQGVRSRPRVGEEVGRIPHTLGRGGEQVRYDCAGSTALFVTLLGEAWRWGLPAAETAALLPALGRALGHLTRTLGERPGDFVRLGPAGPAPCELQAQTYEAARHGAALLDAHDLPGGAALRERAEQLAAAFRRAFRAEDAAGEYYAAALDPGGRPIPVASSAMGHLPGSGILDDTGSEAVARRLTAPDLDCGWGLRGTSARTPGYHPLAVRGGVVRTHDTCVAVAGLAEAGHPHAAQRLFAGLLDAAPWFQYRLPEMHAGEQRVEGHAPVAHPLACRPLARAAGAILPVLVAFAGIRPDAPTGRVVVRPSGPLDIGELELRDLRIAGNPFTVRVNRTGQPIVEEAPESLQFST</sequence>
<protein>
    <submittedName>
        <fullName evidence="2">Amylo-alpha-1,6-glucosidase</fullName>
    </submittedName>
</protein>
<dbReference type="SUPFAM" id="SSF48208">
    <property type="entry name" value="Six-hairpin glycosidases"/>
    <property type="match status" value="1"/>
</dbReference>
<dbReference type="AlphaFoldDB" id="A0A401YZD7"/>
<dbReference type="Proteomes" id="UP000286931">
    <property type="component" value="Unassembled WGS sequence"/>
</dbReference>
<gene>
    <name evidence="2" type="ORF">EHYA_07677</name>
</gene>
<dbReference type="Pfam" id="PF14742">
    <property type="entry name" value="GDE_N_bis"/>
    <property type="match status" value="1"/>
</dbReference>
<proteinExistence type="predicted"/>
<dbReference type="GO" id="GO:0005975">
    <property type="term" value="P:carbohydrate metabolic process"/>
    <property type="evidence" value="ECO:0007669"/>
    <property type="project" value="InterPro"/>
</dbReference>
<name>A0A401YZD7_9ACTN</name>
<dbReference type="EMBL" id="BIFH01000036">
    <property type="protein sequence ID" value="GCD99953.1"/>
    <property type="molecule type" value="Genomic_DNA"/>
</dbReference>
<evidence type="ECO:0000313" key="2">
    <source>
        <dbReference type="EMBL" id="GCD99953.1"/>
    </source>
</evidence>
<dbReference type="InterPro" id="IPR008928">
    <property type="entry name" value="6-hairpin_glycosidase_sf"/>
</dbReference>
<feature type="domain" description="Putative glycogen debranching enzyme N-terminal" evidence="1">
    <location>
        <begin position="50"/>
        <end position="225"/>
    </location>
</feature>
<keyword evidence="3" id="KW-1185">Reference proteome</keyword>